<gene>
    <name evidence="3" type="ORF">SLS63_000012</name>
</gene>
<evidence type="ECO:0000256" key="1">
    <source>
        <dbReference type="SAM" id="MobiDB-lite"/>
    </source>
</evidence>
<name>A0ABR1PPJ2_DIAER</name>
<dbReference type="EMBL" id="JAKNSF020000001">
    <property type="protein sequence ID" value="KAK7742449.1"/>
    <property type="molecule type" value="Genomic_DNA"/>
</dbReference>
<comment type="caution">
    <text evidence="3">The sequence shown here is derived from an EMBL/GenBank/DDBJ whole genome shotgun (WGS) entry which is preliminary data.</text>
</comment>
<keyword evidence="2" id="KW-1133">Transmembrane helix</keyword>
<feature type="region of interest" description="Disordered" evidence="1">
    <location>
        <begin position="211"/>
        <end position="233"/>
    </location>
</feature>
<dbReference type="Proteomes" id="UP001430848">
    <property type="component" value="Unassembled WGS sequence"/>
</dbReference>
<feature type="compositionally biased region" description="Polar residues" evidence="1">
    <location>
        <begin position="306"/>
        <end position="316"/>
    </location>
</feature>
<reference evidence="3 4" key="1">
    <citation type="submission" date="2024-02" db="EMBL/GenBank/DDBJ databases">
        <title>De novo assembly and annotation of 12 fungi associated with fruit tree decline syndrome in Ontario, Canada.</title>
        <authorList>
            <person name="Sulman M."/>
            <person name="Ellouze W."/>
            <person name="Ilyukhin E."/>
        </authorList>
    </citation>
    <scope>NUCLEOTIDE SEQUENCE [LARGE SCALE GENOMIC DNA]</scope>
    <source>
        <strain evidence="3 4">M169</strain>
    </source>
</reference>
<keyword evidence="4" id="KW-1185">Reference proteome</keyword>
<sequence length="476" mass="52751">MVQASNLSPAFTGDGNQMSLDSRLSTHLLDARDLELLSHYLSHTSRSIAYDRDDLYALHVGIPNLAFGSKALMSSMLALAAACQCHDLLEAAAAEPPRTPGPDPGPDMPRIRELLVLAEQHHAASLRQIQEDIPSTERYDHVLANAALMFLYGSASHWVRIRLVRVCEAGNSGGTSQLPGEFVPVRSQWMSLIRAVHSAYVGLLADQAQNPGAAGMSDRERSSPPRVDFSNVDVMYPQDGPSEETRRLFLPIVAATSRSALSKLRARARHVERDAGPNNASFQACIESLAVFESILSETFQEKTHTGLSPETPGSQTDDKREPGSLHSLGRLSNVAPWLRTYTARVTMNSTDSRPLRRTVNAFINRVPTAYLHMVQATLEYIPVHKSQGTTREDGDTRDDSVHRLAMDIFAHWLVLVLLLDGVWWIGGIGAWELGRVVEYMREGGRVGRNGEEESEAWWPESMYNIRMELSRHLAE</sequence>
<dbReference type="InterPro" id="IPR052400">
    <property type="entry name" value="Zn2-C6_fungal_TF"/>
</dbReference>
<evidence type="ECO:0000313" key="4">
    <source>
        <dbReference type="Proteomes" id="UP001430848"/>
    </source>
</evidence>
<evidence type="ECO:0008006" key="5">
    <source>
        <dbReference type="Google" id="ProtNLM"/>
    </source>
</evidence>
<protein>
    <recommendedName>
        <fullName evidence="5">C6 transcription factor</fullName>
    </recommendedName>
</protein>
<feature type="region of interest" description="Disordered" evidence="1">
    <location>
        <begin position="302"/>
        <end position="326"/>
    </location>
</feature>
<keyword evidence="2" id="KW-0472">Membrane</keyword>
<dbReference type="PANTHER" id="PTHR47657:SF14">
    <property type="entry name" value="ZN(2)-C6 FUNGAL-TYPE DOMAIN-CONTAINING PROTEIN"/>
    <property type="match status" value="1"/>
</dbReference>
<evidence type="ECO:0000256" key="2">
    <source>
        <dbReference type="SAM" id="Phobius"/>
    </source>
</evidence>
<dbReference type="PANTHER" id="PTHR47657">
    <property type="entry name" value="STEROL REGULATORY ELEMENT-BINDING PROTEIN ECM22"/>
    <property type="match status" value="1"/>
</dbReference>
<accession>A0ABR1PPJ2</accession>
<keyword evidence="2" id="KW-0812">Transmembrane</keyword>
<feature type="transmembrane region" description="Helical" evidence="2">
    <location>
        <begin position="410"/>
        <end position="432"/>
    </location>
</feature>
<proteinExistence type="predicted"/>
<organism evidence="3 4">
    <name type="scientific">Diaporthe eres</name>
    <name type="common">Phomopsis oblonga</name>
    <dbReference type="NCBI Taxonomy" id="83184"/>
    <lineage>
        <taxon>Eukaryota</taxon>
        <taxon>Fungi</taxon>
        <taxon>Dikarya</taxon>
        <taxon>Ascomycota</taxon>
        <taxon>Pezizomycotina</taxon>
        <taxon>Sordariomycetes</taxon>
        <taxon>Sordariomycetidae</taxon>
        <taxon>Diaporthales</taxon>
        <taxon>Diaporthaceae</taxon>
        <taxon>Diaporthe</taxon>
        <taxon>Diaporthe eres species complex</taxon>
    </lineage>
</organism>
<evidence type="ECO:0000313" key="3">
    <source>
        <dbReference type="EMBL" id="KAK7742449.1"/>
    </source>
</evidence>